<dbReference type="EMBL" id="JAAPAO010000006">
    <property type="protein sequence ID" value="KAF4677908.1"/>
    <property type="molecule type" value="Genomic_DNA"/>
</dbReference>
<evidence type="ECO:0000256" key="1">
    <source>
        <dbReference type="SAM" id="MobiDB-lite"/>
    </source>
</evidence>
<feature type="region of interest" description="Disordered" evidence="1">
    <location>
        <begin position="61"/>
        <end position="81"/>
    </location>
</feature>
<dbReference type="Proteomes" id="UP000591131">
    <property type="component" value="Unassembled WGS sequence"/>
</dbReference>
<organism evidence="2 3">
    <name type="scientific">Perkinsus chesapeaki</name>
    <name type="common">Clam parasite</name>
    <name type="synonym">Perkinsus andrewsi</name>
    <dbReference type="NCBI Taxonomy" id="330153"/>
    <lineage>
        <taxon>Eukaryota</taxon>
        <taxon>Sar</taxon>
        <taxon>Alveolata</taxon>
        <taxon>Perkinsozoa</taxon>
        <taxon>Perkinsea</taxon>
        <taxon>Perkinsida</taxon>
        <taxon>Perkinsidae</taxon>
        <taxon>Perkinsus</taxon>
    </lineage>
</organism>
<dbReference type="AlphaFoldDB" id="A0A7J6N1X3"/>
<name>A0A7J6N1X3_PERCH</name>
<evidence type="ECO:0000313" key="3">
    <source>
        <dbReference type="Proteomes" id="UP000591131"/>
    </source>
</evidence>
<accession>A0A7J6N1X3</accession>
<reference evidence="2 3" key="1">
    <citation type="submission" date="2020-04" db="EMBL/GenBank/DDBJ databases">
        <title>Perkinsus chesapeaki whole genome sequence.</title>
        <authorList>
            <person name="Bogema D.R."/>
        </authorList>
    </citation>
    <scope>NUCLEOTIDE SEQUENCE [LARGE SCALE GENOMIC DNA]</scope>
    <source>
        <strain evidence="2">ATCC PRA-425</strain>
    </source>
</reference>
<sequence length="203" mass="22623">MLSTLPMSSSSGQMSRLYNVLPRWRSHDDSGSLERIWRNRVDKLMLNDHWERQLRRFRGEVPHNSPRVSDRRATEESVPSLGTPLSRIFPIAAWKTNSTGKPTPGKNGSKDGEVVQMKLKEQLVTGSEGSGTPVPPKPTEVQFHPVVEARIFTPSVNPRPRRKTLPAEGSASKALLAIRTPMGVLDSSPLPKRYNGRAPRPAF</sequence>
<protein>
    <submittedName>
        <fullName evidence="2">Uncharacterized protein</fullName>
    </submittedName>
</protein>
<comment type="caution">
    <text evidence="2">The sequence shown here is derived from an EMBL/GenBank/DDBJ whole genome shotgun (WGS) entry which is preliminary data.</text>
</comment>
<evidence type="ECO:0000313" key="2">
    <source>
        <dbReference type="EMBL" id="KAF4677908.1"/>
    </source>
</evidence>
<keyword evidence="3" id="KW-1185">Reference proteome</keyword>
<proteinExistence type="predicted"/>
<gene>
    <name evidence="2" type="ORF">FOL47_008974</name>
</gene>